<dbReference type="InParanoid" id="M1YVD7"/>
<accession>M1YVD7</accession>
<dbReference type="Proteomes" id="UP000011704">
    <property type="component" value="Unassembled WGS sequence"/>
</dbReference>
<reference evidence="2 3" key="1">
    <citation type="journal article" date="2013" name="Front. Microbiol.">
        <title>The genome of Nitrospina gracilis illuminates the metabolism and evolution of the major marine nitrite oxidizer.</title>
        <authorList>
            <person name="Luecker S."/>
            <person name="Nowka B."/>
            <person name="Rattei T."/>
            <person name="Spieck E."/>
            <person name="and Daims H."/>
        </authorList>
    </citation>
    <scope>NUCLEOTIDE SEQUENCE [LARGE SCALE GENOMIC DNA]</scope>
    <source>
        <strain evidence="2 3">3/211</strain>
    </source>
</reference>
<dbReference type="STRING" id="1266370.NITGR_130033"/>
<protein>
    <recommendedName>
        <fullName evidence="4">DUF4912 domain-containing protein</fullName>
    </recommendedName>
</protein>
<evidence type="ECO:0000313" key="2">
    <source>
        <dbReference type="EMBL" id="CCQ89567.1"/>
    </source>
</evidence>
<proteinExistence type="predicted"/>
<dbReference type="Pfam" id="PF16258">
    <property type="entry name" value="DUF4912"/>
    <property type="match status" value="1"/>
</dbReference>
<dbReference type="InterPro" id="IPR032585">
    <property type="entry name" value="DUF4912"/>
</dbReference>
<dbReference type="OrthoDB" id="9812700at2"/>
<keyword evidence="3" id="KW-1185">Reference proteome</keyword>
<name>M1YVD7_NITG3</name>
<evidence type="ECO:0000313" key="3">
    <source>
        <dbReference type="Proteomes" id="UP000011704"/>
    </source>
</evidence>
<evidence type="ECO:0000256" key="1">
    <source>
        <dbReference type="SAM" id="MobiDB-lite"/>
    </source>
</evidence>
<sequence length="243" mass="27191">MKAKAKKPAVKTPARRTPTPGKAKKRPASSVRIRPPREVDEELTAKFVLGSATMQDESGQEARMDLPAGYGDHRLVMMVRDPYWVYCYWELQPQYIEEALSRLGRQAHEVRWVIRIHSQGGQAGTDHFDTEIDTRARSWYIHLAPPGATFTAEIGIRDSDGRYAAVARSNSVTLPMDRPSSNMDEQWMLSDEELHHHYAGMDFPHAEGMKPTGKGSVFDEGQSGRPVQPGGASEYRPPSSSNK</sequence>
<comment type="caution">
    <text evidence="2">The sequence shown here is derived from an EMBL/GenBank/DDBJ whole genome shotgun (WGS) entry which is preliminary data.</text>
</comment>
<organism evidence="2 3">
    <name type="scientific">Nitrospina gracilis (strain 3/211)</name>
    <dbReference type="NCBI Taxonomy" id="1266370"/>
    <lineage>
        <taxon>Bacteria</taxon>
        <taxon>Pseudomonadati</taxon>
        <taxon>Nitrospinota/Tectimicrobiota group</taxon>
        <taxon>Nitrospinota</taxon>
        <taxon>Nitrospinia</taxon>
        <taxon>Nitrospinales</taxon>
        <taxon>Nitrospinaceae</taxon>
        <taxon>Nitrospina</taxon>
    </lineage>
</organism>
<evidence type="ECO:0008006" key="4">
    <source>
        <dbReference type="Google" id="ProtNLM"/>
    </source>
</evidence>
<dbReference type="AlphaFoldDB" id="M1YVD7"/>
<gene>
    <name evidence="2" type="ORF">NITGR_130033</name>
</gene>
<feature type="region of interest" description="Disordered" evidence="1">
    <location>
        <begin position="1"/>
        <end position="36"/>
    </location>
</feature>
<dbReference type="RefSeq" id="WP_005006138.1">
    <property type="nucleotide sequence ID" value="NZ_HG422173.1"/>
</dbReference>
<dbReference type="HOGENOM" id="CLU_1141627_0_0_0"/>
<feature type="region of interest" description="Disordered" evidence="1">
    <location>
        <begin position="202"/>
        <end position="243"/>
    </location>
</feature>
<dbReference type="EMBL" id="CAQJ01000015">
    <property type="protein sequence ID" value="CCQ89567.1"/>
    <property type="molecule type" value="Genomic_DNA"/>
</dbReference>